<sequence length="41" mass="4609">MKRIFSVKGIIIMAVVGLLAVATYFYGTIIYEIVVNDIMNQ</sequence>
<evidence type="ECO:0000313" key="2">
    <source>
        <dbReference type="EMBL" id="MDQ0167123.1"/>
    </source>
</evidence>
<keyword evidence="1" id="KW-0812">Transmembrane</keyword>
<gene>
    <name evidence="2" type="ORF">J2S11_003048</name>
</gene>
<organism evidence="2 3">
    <name type="scientific">Caldalkalibacillus horti</name>
    <dbReference type="NCBI Taxonomy" id="77523"/>
    <lineage>
        <taxon>Bacteria</taxon>
        <taxon>Bacillati</taxon>
        <taxon>Bacillota</taxon>
        <taxon>Bacilli</taxon>
        <taxon>Bacillales</taxon>
        <taxon>Bacillaceae</taxon>
        <taxon>Caldalkalibacillus</taxon>
    </lineage>
</organism>
<accession>A0ABT9W1J0</accession>
<keyword evidence="1" id="KW-0472">Membrane</keyword>
<comment type="caution">
    <text evidence="2">The sequence shown here is derived from an EMBL/GenBank/DDBJ whole genome shotgun (WGS) entry which is preliminary data.</text>
</comment>
<evidence type="ECO:0000256" key="1">
    <source>
        <dbReference type="SAM" id="Phobius"/>
    </source>
</evidence>
<keyword evidence="3" id="KW-1185">Reference proteome</keyword>
<keyword evidence="1" id="KW-1133">Transmembrane helix</keyword>
<dbReference type="EMBL" id="JAUSTY010000013">
    <property type="protein sequence ID" value="MDQ0167123.1"/>
    <property type="molecule type" value="Genomic_DNA"/>
</dbReference>
<dbReference type="RefSeq" id="WP_307395861.1">
    <property type="nucleotide sequence ID" value="NZ_BAAADK010000046.1"/>
</dbReference>
<dbReference type="Proteomes" id="UP001235840">
    <property type="component" value="Unassembled WGS sequence"/>
</dbReference>
<proteinExistence type="predicted"/>
<feature type="transmembrane region" description="Helical" evidence="1">
    <location>
        <begin position="12"/>
        <end position="34"/>
    </location>
</feature>
<protein>
    <submittedName>
        <fullName evidence="2">Uncharacterized protein</fullName>
    </submittedName>
</protein>
<reference evidence="2 3" key="1">
    <citation type="submission" date="2023-07" db="EMBL/GenBank/DDBJ databases">
        <title>Genomic Encyclopedia of Type Strains, Phase IV (KMG-IV): sequencing the most valuable type-strain genomes for metagenomic binning, comparative biology and taxonomic classification.</title>
        <authorList>
            <person name="Goeker M."/>
        </authorList>
    </citation>
    <scope>NUCLEOTIDE SEQUENCE [LARGE SCALE GENOMIC DNA]</scope>
    <source>
        <strain evidence="2 3">DSM 12751</strain>
    </source>
</reference>
<evidence type="ECO:0000313" key="3">
    <source>
        <dbReference type="Proteomes" id="UP001235840"/>
    </source>
</evidence>
<name>A0ABT9W1J0_9BACI</name>